<evidence type="ECO:0000256" key="1">
    <source>
        <dbReference type="ARBA" id="ARBA00006611"/>
    </source>
</evidence>
<evidence type="ECO:0000259" key="4">
    <source>
        <dbReference type="Pfam" id="PF00437"/>
    </source>
</evidence>
<keyword evidence="3" id="KW-0067">ATP-binding</keyword>
<dbReference type="Proteomes" id="UP000095392">
    <property type="component" value="Unassembled WGS sequence"/>
</dbReference>
<protein>
    <submittedName>
        <fullName evidence="5">Type II secretion system protein E</fullName>
    </submittedName>
    <submittedName>
        <fullName evidence="6">Type II/IV secretion system family protein</fullName>
    </submittedName>
</protein>
<dbReference type="GO" id="GO:0005524">
    <property type="term" value="F:ATP binding"/>
    <property type="evidence" value="ECO:0007669"/>
    <property type="project" value="UniProtKB-KW"/>
</dbReference>
<keyword evidence="8" id="KW-1185">Reference proteome</keyword>
<dbReference type="GO" id="GO:0016887">
    <property type="term" value="F:ATP hydrolysis activity"/>
    <property type="evidence" value="ECO:0007669"/>
    <property type="project" value="TreeGrafter"/>
</dbReference>
<reference evidence="5 7" key="1">
    <citation type="submission" date="2015-12" db="EMBL/GenBank/DDBJ databases">
        <authorList>
            <person name="Shamseldin A."/>
            <person name="Moawad H."/>
            <person name="Abd El-Rahim W.M."/>
            <person name="Sadowsky M.J."/>
        </authorList>
    </citation>
    <scope>NUCLEOTIDE SEQUENCE [LARGE SCALE GENOMIC DNA]</scope>
    <source>
        <strain evidence="5 7">D7</strain>
    </source>
</reference>
<dbReference type="OrthoDB" id="5790493at2"/>
<dbReference type="Proteomes" id="UP000063991">
    <property type="component" value="Chromosome"/>
</dbReference>
<feature type="domain" description="Bacterial type II secretion system protein E" evidence="4">
    <location>
        <begin position="215"/>
        <end position="494"/>
    </location>
</feature>
<dbReference type="SUPFAM" id="SSF52540">
    <property type="entry name" value="P-loop containing nucleoside triphosphate hydrolases"/>
    <property type="match status" value="1"/>
</dbReference>
<proteinExistence type="inferred from homology"/>
<keyword evidence="2" id="KW-0547">Nucleotide-binding</keyword>
<dbReference type="PANTHER" id="PTHR30258:SF2">
    <property type="entry name" value="COMG OPERON PROTEIN 1"/>
    <property type="match status" value="1"/>
</dbReference>
<dbReference type="GO" id="GO:0005886">
    <property type="term" value="C:plasma membrane"/>
    <property type="evidence" value="ECO:0007669"/>
    <property type="project" value="TreeGrafter"/>
</dbReference>
<dbReference type="PATRIC" id="fig|28108.61.peg.4479"/>
<evidence type="ECO:0000313" key="6">
    <source>
        <dbReference type="EMBL" id="OES25677.1"/>
    </source>
</evidence>
<gene>
    <name evidence="5" type="ORF">AVL55_10410</name>
    <name evidence="6" type="ORF">BFV95_4359</name>
</gene>
<name>A0A126PZU3_ALTMA</name>
<evidence type="ECO:0000313" key="5">
    <source>
        <dbReference type="EMBL" id="AMJ98544.1"/>
    </source>
</evidence>
<accession>A0A126PZU3</accession>
<dbReference type="EMBL" id="MIPY01000041">
    <property type="protein sequence ID" value="OES25677.1"/>
    <property type="molecule type" value="Genomic_DNA"/>
</dbReference>
<reference evidence="6 8" key="2">
    <citation type="submission" date="2016-09" db="EMBL/GenBank/DDBJ databases">
        <title>Draft Genome Sequence of four Alteromonas macleodii strains isolated from copper coupons and grown long-term at elevated copper levels.</title>
        <authorList>
            <person name="Cusick K."/>
            <person name="Dale J."/>
            <person name="Little B."/>
            <person name="Biffinger J."/>
        </authorList>
    </citation>
    <scope>NUCLEOTIDE SEQUENCE [LARGE SCALE GENOMIC DNA]</scope>
    <source>
        <strain evidence="6 8">KCP01</strain>
    </source>
</reference>
<dbReference type="Pfam" id="PF00437">
    <property type="entry name" value="T2SSE"/>
    <property type="match status" value="1"/>
</dbReference>
<dbReference type="PANTHER" id="PTHR30258">
    <property type="entry name" value="TYPE II SECRETION SYSTEM PROTEIN GSPE-RELATED"/>
    <property type="match status" value="1"/>
</dbReference>
<dbReference type="GeneID" id="56269337"/>
<dbReference type="InterPro" id="IPR001482">
    <property type="entry name" value="T2SS/T4SS_dom"/>
</dbReference>
<dbReference type="Gene3D" id="3.40.50.300">
    <property type="entry name" value="P-loop containing nucleotide triphosphate hydrolases"/>
    <property type="match status" value="1"/>
</dbReference>
<dbReference type="RefSeq" id="WP_061095083.1">
    <property type="nucleotide sequence ID" value="NZ_CP014323.1"/>
</dbReference>
<evidence type="ECO:0000256" key="2">
    <source>
        <dbReference type="ARBA" id="ARBA00022741"/>
    </source>
</evidence>
<comment type="similarity">
    <text evidence="1">Belongs to the GSP E family.</text>
</comment>
<dbReference type="EMBL" id="CP014323">
    <property type="protein sequence ID" value="AMJ98544.1"/>
    <property type="molecule type" value="Genomic_DNA"/>
</dbReference>
<sequence>MEISFSNKNTGFYQPLKSVGELSTLTLDKNISLIEQISNELGVQAIYFEGGTLVVDDYSGQNNRDGIYKLTSNLEENKKPTRRVLVAKAADIKAYKSEKVTSVATGVGEYDQEKTLLQFQDLMQRVYELGAEDVYITLSKSADTAYALFKVDGRLLSLTYPLKNYAFGRAMCAAVYDGLGGVGATIGTFDEVTTPQEKGFKYPLYDTRGALLAKFSVRYTKTKTSRAGELMVNLRIQKKARKIGELGLPQNELELLERKSSKAQGAIITAGRTGSGKTTTNFAVLLNLPKDKSYQTFEDPIEIEKPYEYVNIHQNSMDLKIGIDAQLKSIMRQAPDGVFIQEIRDPLTAKFAMDVCNTGLLAISSTHAPSAIGIPKRLNDLGVTFADMSTPQGLSLLNYLALVRLLCTRCKVPMEEAKTAFPEEYNKRKQFFTDVSVNEEALQGIYMRNPQGCSHCHYSGEDGRKLLVEMIDVQSQDRKFIHDQKWDEWHKYLKLEKGYLPVSEKVLFELRQGRVDVDRAAELRLGE</sequence>
<evidence type="ECO:0000313" key="8">
    <source>
        <dbReference type="Proteomes" id="UP000095392"/>
    </source>
</evidence>
<dbReference type="AlphaFoldDB" id="A0A126PZU3"/>
<dbReference type="InterPro" id="IPR027417">
    <property type="entry name" value="P-loop_NTPase"/>
</dbReference>
<evidence type="ECO:0000313" key="7">
    <source>
        <dbReference type="Proteomes" id="UP000063991"/>
    </source>
</evidence>
<evidence type="ECO:0000256" key="3">
    <source>
        <dbReference type="ARBA" id="ARBA00022840"/>
    </source>
</evidence>
<organism evidence="5 7">
    <name type="scientific">Alteromonas macleodii</name>
    <name type="common">Pseudoalteromonas macleodii</name>
    <dbReference type="NCBI Taxonomy" id="28108"/>
    <lineage>
        <taxon>Bacteria</taxon>
        <taxon>Pseudomonadati</taxon>
        <taxon>Pseudomonadota</taxon>
        <taxon>Gammaproteobacteria</taxon>
        <taxon>Alteromonadales</taxon>
        <taxon>Alteromonadaceae</taxon>
        <taxon>Alteromonas/Salinimonas group</taxon>
        <taxon>Alteromonas</taxon>
    </lineage>
</organism>